<dbReference type="InterPro" id="IPR007439">
    <property type="entry name" value="Chemotax_Pase_CheZ"/>
</dbReference>
<organism evidence="1 2">
    <name type="scientific">Desulfovibrio desulfuricans</name>
    <dbReference type="NCBI Taxonomy" id="876"/>
    <lineage>
        <taxon>Bacteria</taxon>
        <taxon>Pseudomonadati</taxon>
        <taxon>Thermodesulfobacteriota</taxon>
        <taxon>Desulfovibrionia</taxon>
        <taxon>Desulfovibrionales</taxon>
        <taxon>Desulfovibrionaceae</taxon>
        <taxon>Desulfovibrio</taxon>
    </lineage>
</organism>
<dbReference type="GO" id="GO:0003824">
    <property type="term" value="F:catalytic activity"/>
    <property type="evidence" value="ECO:0007669"/>
    <property type="project" value="InterPro"/>
</dbReference>
<dbReference type="RefSeq" id="WP_136400438.1">
    <property type="nucleotide sequence ID" value="NZ_CP036295.1"/>
</dbReference>
<dbReference type="OrthoDB" id="5455460at2"/>
<dbReference type="GO" id="GO:0009288">
    <property type="term" value="C:bacterial-type flagellum"/>
    <property type="evidence" value="ECO:0007669"/>
    <property type="project" value="InterPro"/>
</dbReference>
<dbReference type="SUPFAM" id="SSF75708">
    <property type="entry name" value="Chemotaxis phosphatase CheZ"/>
    <property type="match status" value="1"/>
</dbReference>
<reference evidence="1 2" key="1">
    <citation type="submission" date="2019-02" db="EMBL/GenBank/DDBJ databases">
        <title>Complete Genome Sequence of Desulfovibrio desulfuricans IC1, a Sulfonate Utilizing Anaerobe.</title>
        <authorList>
            <person name="Day L.A."/>
            <person name="De Leon K.B."/>
            <person name="Wall J.D."/>
        </authorList>
    </citation>
    <scope>NUCLEOTIDE SEQUENCE [LARGE SCALE GENOMIC DNA]</scope>
    <source>
        <strain evidence="1 2">IC1</strain>
    </source>
</reference>
<dbReference type="Gene3D" id="1.10.287.500">
    <property type="entry name" value="Helix hairpin bin"/>
    <property type="match status" value="1"/>
</dbReference>
<evidence type="ECO:0000313" key="2">
    <source>
        <dbReference type="Proteomes" id="UP000297065"/>
    </source>
</evidence>
<protein>
    <submittedName>
        <fullName evidence="1">Chemotaxis protein CheZ</fullName>
    </submittedName>
</protein>
<dbReference type="AlphaFoldDB" id="A0A4P7URQ2"/>
<dbReference type="EMBL" id="CP036295">
    <property type="protein sequence ID" value="QCC86342.1"/>
    <property type="molecule type" value="Genomic_DNA"/>
</dbReference>
<accession>A0A4P7URQ2</accession>
<proteinExistence type="predicted"/>
<name>A0A4P7URQ2_DESDE</name>
<gene>
    <name evidence="1" type="ORF">DDIC_10745</name>
</gene>
<sequence>MSEQKPEAAVYKQISTEMRQGLKDIFQRVSAASKGQPLPPPNPDALFLEASSQLDEVLKDTETATMTIMEIVERHLDLQEQNAALLGSLRDGAADTAPIEQLEANNDMLGKDLTALLTTLSFQDITGQRIKRVVSALNQIEAMVVELYVSSGLLLDAAEKDPSKNVEELQSAARQAVKEFNQGRTELKGPDKAGVSQGAIDDMLSQLGL</sequence>
<dbReference type="GO" id="GO:0050920">
    <property type="term" value="P:regulation of chemotaxis"/>
    <property type="evidence" value="ECO:0007669"/>
    <property type="project" value="InterPro"/>
</dbReference>
<evidence type="ECO:0000313" key="1">
    <source>
        <dbReference type="EMBL" id="QCC86342.1"/>
    </source>
</evidence>
<dbReference type="Proteomes" id="UP000297065">
    <property type="component" value="Chromosome"/>
</dbReference>
<dbReference type="Pfam" id="PF04344">
    <property type="entry name" value="CheZ"/>
    <property type="match status" value="1"/>
</dbReference>